<keyword evidence="6" id="KW-0449">Lipoprotein</keyword>
<dbReference type="Gene3D" id="3.40.190.10">
    <property type="entry name" value="Periplasmic binding protein-like II"/>
    <property type="match status" value="2"/>
</dbReference>
<dbReference type="EMBL" id="CP018044">
    <property type="protein sequence ID" value="ATU20934.1"/>
    <property type="molecule type" value="Genomic_DNA"/>
</dbReference>
<sequence>MSQNNANEPGKAPELNTDEPVRVNHTARNIIIAVVVVLLVAAGAFFGFHRANNGGKAAASAETKGTKDNPVKIGVVGATDPQWIEFKKQAEAKGVYVDIVDFQDYTSENPALDAGDLDMNEFQHLLYLANYNVQNNKNLQPLGGVAIYPLGVYSSFDKDGKPKYTDIKDLPAGSTVAIPNDETNQARAIGVLKAAGVVTLKGDWTAFTIPQDIDEAKSKVKVVPMKAEQIANTLKSGGDDLSAGVINNDYVADAGLDPTDAIYHDDAESEESRPYINIFAVRADDVDNAVYRKCVEIYQTKPVLDALQEESAGTAVFADKFSQTELAKYLTDIESDIRASGK</sequence>
<evidence type="ECO:0000256" key="2">
    <source>
        <dbReference type="ARBA" id="ARBA00008973"/>
    </source>
</evidence>
<comment type="subcellular location">
    <subcellularLocation>
        <location evidence="1">Membrane</location>
        <topology evidence="1">Lipid-anchor</topology>
    </subcellularLocation>
</comment>
<dbReference type="PANTHER" id="PTHR30429:SF3">
    <property type="entry name" value="LIPOPROTEIN"/>
    <property type="match status" value="1"/>
</dbReference>
<evidence type="ECO:0000313" key="8">
    <source>
        <dbReference type="EMBL" id="ATU20934.1"/>
    </source>
</evidence>
<dbReference type="InterPro" id="IPR004872">
    <property type="entry name" value="Lipoprotein_NlpA"/>
</dbReference>
<evidence type="ECO:0000256" key="1">
    <source>
        <dbReference type="ARBA" id="ARBA00004635"/>
    </source>
</evidence>
<evidence type="ECO:0000313" key="9">
    <source>
        <dbReference type="Proteomes" id="UP000229907"/>
    </source>
</evidence>
<dbReference type="SUPFAM" id="SSF53850">
    <property type="entry name" value="Periplasmic binding protein-like II"/>
    <property type="match status" value="1"/>
</dbReference>
<dbReference type="Pfam" id="PF03180">
    <property type="entry name" value="Lipoprotein_9"/>
    <property type="match status" value="1"/>
</dbReference>
<dbReference type="Proteomes" id="UP000229907">
    <property type="component" value="Chromosome"/>
</dbReference>
<feature type="transmembrane region" description="Helical" evidence="7">
    <location>
        <begin position="30"/>
        <end position="48"/>
    </location>
</feature>
<evidence type="ECO:0000256" key="7">
    <source>
        <dbReference type="SAM" id="Phobius"/>
    </source>
</evidence>
<keyword evidence="3" id="KW-0732">Signal</keyword>
<evidence type="ECO:0000256" key="5">
    <source>
        <dbReference type="ARBA" id="ARBA00023139"/>
    </source>
</evidence>
<dbReference type="GO" id="GO:0016020">
    <property type="term" value="C:membrane"/>
    <property type="evidence" value="ECO:0007669"/>
    <property type="project" value="UniProtKB-SubCell"/>
</dbReference>
<evidence type="ECO:0000256" key="4">
    <source>
        <dbReference type="ARBA" id="ARBA00023136"/>
    </source>
</evidence>
<organism evidence="8 9">
    <name type="scientific">Bifidobacterium choerinum</name>
    <dbReference type="NCBI Taxonomy" id="35760"/>
    <lineage>
        <taxon>Bacteria</taxon>
        <taxon>Bacillati</taxon>
        <taxon>Actinomycetota</taxon>
        <taxon>Actinomycetes</taxon>
        <taxon>Bifidobacteriales</taxon>
        <taxon>Bifidobacteriaceae</taxon>
        <taxon>Bifidobacterium</taxon>
    </lineage>
</organism>
<keyword evidence="4 7" id="KW-0472">Membrane</keyword>
<gene>
    <name evidence="8" type="ORF">BcFMB_08415</name>
</gene>
<dbReference type="PANTHER" id="PTHR30429">
    <property type="entry name" value="D-METHIONINE-BINDING LIPOPROTEIN METQ"/>
    <property type="match status" value="1"/>
</dbReference>
<accession>A0A2D3D795</accession>
<dbReference type="KEGG" id="bcho:BcFMB_08415"/>
<name>A0A2D3D795_9BIFI</name>
<keyword evidence="7" id="KW-1133">Transmembrane helix</keyword>
<proteinExistence type="inferred from homology"/>
<evidence type="ECO:0000256" key="6">
    <source>
        <dbReference type="ARBA" id="ARBA00023288"/>
    </source>
</evidence>
<evidence type="ECO:0000256" key="3">
    <source>
        <dbReference type="ARBA" id="ARBA00022729"/>
    </source>
</evidence>
<comment type="similarity">
    <text evidence="2">Belongs to the NlpA lipoprotein family.</text>
</comment>
<protein>
    <submittedName>
        <fullName evidence="8">ABC transporter substrate-binding protein</fullName>
    </submittedName>
</protein>
<dbReference type="AlphaFoldDB" id="A0A2D3D795"/>
<reference evidence="8 9" key="1">
    <citation type="submission" date="2016-11" db="EMBL/GenBank/DDBJ databases">
        <title>complete genome sequence of Bifidobacterium choerinum strain FMB-1.</title>
        <authorList>
            <person name="Park C.-S."/>
            <person name="Jung D.-H."/>
            <person name="Choi D.-S."/>
        </authorList>
    </citation>
    <scope>NUCLEOTIDE SEQUENCE [LARGE SCALE GENOMIC DNA]</scope>
    <source>
        <strain evidence="8 9">FMB-1</strain>
    </source>
</reference>
<keyword evidence="7" id="KW-0812">Transmembrane</keyword>
<keyword evidence="5" id="KW-0564">Palmitate</keyword>
<dbReference type="RefSeq" id="WP_026645073.1">
    <property type="nucleotide sequence ID" value="NZ_CP018044.1"/>
</dbReference>